<dbReference type="Proteomes" id="UP000887579">
    <property type="component" value="Unplaced"/>
</dbReference>
<proteinExistence type="predicted"/>
<reference evidence="2" key="1">
    <citation type="submission" date="2022-11" db="UniProtKB">
        <authorList>
            <consortium name="WormBaseParasite"/>
        </authorList>
    </citation>
    <scope>IDENTIFICATION</scope>
</reference>
<dbReference type="WBParaSite" id="ES5_v2.g19986.t1">
    <property type="protein sequence ID" value="ES5_v2.g19986.t1"/>
    <property type="gene ID" value="ES5_v2.g19986"/>
</dbReference>
<evidence type="ECO:0000313" key="2">
    <source>
        <dbReference type="WBParaSite" id="ES5_v2.g19986.t1"/>
    </source>
</evidence>
<evidence type="ECO:0000313" key="1">
    <source>
        <dbReference type="Proteomes" id="UP000887579"/>
    </source>
</evidence>
<sequence length="1295" mass="147588">MNVVGKGVKCGYCGGNHQKGKDNCPAKGQSCKKCGKLDHFARACKSTTRNEPPQRRNFPSYSNPRRQNLVERDEQKDEQATDSCDSNKHQTMYGLYGVLAVAPEPSFADLPYIPPPIIVEAQLNGCVTPFQYDTGAATTVISERRWVEIGSPELCGTSMKLRSYNGNIPVLGISKITVQIRGTSKQLWVTVVKDGDALMGRDWIHAFGLKAEQEIHQQSNEVDYQQRLQAILDKHEDVFKEELGKCDMKISLKLVENAKPKFIKARNLPYAFRGQVEAQLEAKTRAGLVSEIKHSEWATPIIPVVKPNGDIRICGNYKLTVNPVLDVTQYPLPRIEDMFHELNGSCYFSKLDVRDAYQQVELDEESKKLTTISTHKGLFQYNRLVPGISSGAAEFQAIIEKTVQGIEKTVAFQDDVTVGGKTIEEHLDKLDEVLARFAQRGFRLKREKCEFLKRKIEFLGHEVDGTGTRPLSKKLDGFRNMPAPQNVKQIESFIGFVNYYGRFVKGFAHLAAPLNDLRKKGATWEWKEIHQKAFDEIKQRLLKGDLLSHYDPSKDLVLATDASEYGVGAVLYHRESDGTEKVIANASRKLTSAERNYAQIEKEALGIIYGVRKFQHYLLGRKFILLTDHQPLVRIFGPKASDNSIAIKRLARWAVILMSYTYDIEYRRTEDFANADVLSRLPNPFEEASAETLDDEDDFEKIYAIEQQQSPLNFDRIIKETAKDVMLQKVLTLVKEGWPKTVDKSLNPWWNRKDELTTRNGYLLYKDRPVIPESLHPELLKILHEVHVGRNRMLLIAKDNFWFEGMSAAISTIAQGCEICNGCLKGQKERLHQWEKAESFWERIHIDHAFFNDKIWLIVVDAATNWLEVLQAKSVDSKTTIKLLQELFSRHGLCQQIVSDNATSFTSAEFKEFCFSRGITHTLTPPYHPQSNGLAERSVRTFKEFTEKHLKAGFTLEGAVANALLIHRSTRCDGSRKSPAEAAFGRKLRTRISLHQMHVTMQGKVKESEFNPNDKVWVRNYSSGPRWLPGYIKAVKSKCTFLVECNSELWFRHRDQIRKACELVFAKESNKDGEEKNSQHENGQCPTAALEEDDQLFQTPRQSLTDKLVSDSGSETDSSSLSRTDITPKLRRSTRTTKAQPPERFADMYSGDGKKRKVKGKDDKSLGATAGRVSKENRLQSIAIIPSHSNANRLPPRPSDEELELREKKREAFKKEAYYKKILFGLQVKLDEAIEDNRCAVQSFTGKRVDDGESLIHYTHAYYAQQTFDLRRELEALAGREKAEREKPNYRRRKD</sequence>
<protein>
    <submittedName>
        <fullName evidence="2">Reverse transcriptase</fullName>
    </submittedName>
</protein>
<accession>A0AC34FRJ3</accession>
<organism evidence="1 2">
    <name type="scientific">Panagrolaimus sp. ES5</name>
    <dbReference type="NCBI Taxonomy" id="591445"/>
    <lineage>
        <taxon>Eukaryota</taxon>
        <taxon>Metazoa</taxon>
        <taxon>Ecdysozoa</taxon>
        <taxon>Nematoda</taxon>
        <taxon>Chromadorea</taxon>
        <taxon>Rhabditida</taxon>
        <taxon>Tylenchina</taxon>
        <taxon>Panagrolaimomorpha</taxon>
        <taxon>Panagrolaimoidea</taxon>
        <taxon>Panagrolaimidae</taxon>
        <taxon>Panagrolaimus</taxon>
    </lineage>
</organism>
<name>A0AC34FRJ3_9BILA</name>